<sequence>MYPLEKSTGFDLSTSGCEENGRRLCLEYLRVGHLP</sequence>
<dbReference type="EMBL" id="JABFAD010000004">
    <property type="protein sequence ID" value="MBA0796581.1"/>
    <property type="molecule type" value="Genomic_DNA"/>
</dbReference>
<evidence type="ECO:0000313" key="1">
    <source>
        <dbReference type="EMBL" id="MBA0796581.1"/>
    </source>
</evidence>
<gene>
    <name evidence="1" type="ORF">Gohar_007343</name>
</gene>
<name>A0A7J9GGI1_9ROSI</name>
<keyword evidence="2" id="KW-1185">Reference proteome</keyword>
<evidence type="ECO:0000313" key="2">
    <source>
        <dbReference type="Proteomes" id="UP000593560"/>
    </source>
</evidence>
<reference evidence="1 2" key="1">
    <citation type="journal article" date="2019" name="Genome Biol. Evol.">
        <title>Insights into the evolution of the New World diploid cottons (Gossypium, subgenus Houzingenia) based on genome sequencing.</title>
        <authorList>
            <person name="Grover C.E."/>
            <person name="Arick M.A. 2nd"/>
            <person name="Thrash A."/>
            <person name="Conover J.L."/>
            <person name="Sanders W.S."/>
            <person name="Peterson D.G."/>
            <person name="Frelichowski J.E."/>
            <person name="Scheffler J.A."/>
            <person name="Scheffler B.E."/>
            <person name="Wendel J.F."/>
        </authorList>
    </citation>
    <scope>NUCLEOTIDE SEQUENCE [LARGE SCALE GENOMIC DNA]</scope>
    <source>
        <strain evidence="1">0</strain>
        <tissue evidence="1">Leaf</tissue>
    </source>
</reference>
<dbReference type="Proteomes" id="UP000593560">
    <property type="component" value="Unassembled WGS sequence"/>
</dbReference>
<dbReference type="AlphaFoldDB" id="A0A7J9GGI1"/>
<comment type="caution">
    <text evidence="1">The sequence shown here is derived from an EMBL/GenBank/DDBJ whole genome shotgun (WGS) entry which is preliminary data.</text>
</comment>
<organism evidence="1 2">
    <name type="scientific">Gossypium harknessii</name>
    <dbReference type="NCBI Taxonomy" id="34285"/>
    <lineage>
        <taxon>Eukaryota</taxon>
        <taxon>Viridiplantae</taxon>
        <taxon>Streptophyta</taxon>
        <taxon>Embryophyta</taxon>
        <taxon>Tracheophyta</taxon>
        <taxon>Spermatophyta</taxon>
        <taxon>Magnoliopsida</taxon>
        <taxon>eudicotyledons</taxon>
        <taxon>Gunneridae</taxon>
        <taxon>Pentapetalae</taxon>
        <taxon>rosids</taxon>
        <taxon>malvids</taxon>
        <taxon>Malvales</taxon>
        <taxon>Malvaceae</taxon>
        <taxon>Malvoideae</taxon>
        <taxon>Gossypium</taxon>
    </lineage>
</organism>
<accession>A0A7J9GGI1</accession>
<proteinExistence type="predicted"/>
<dbReference type="OrthoDB" id="979227at2759"/>
<protein>
    <submittedName>
        <fullName evidence="1">Uncharacterized protein</fullName>
    </submittedName>
</protein>